<evidence type="ECO:0000256" key="4">
    <source>
        <dbReference type="ARBA" id="ARBA00022833"/>
    </source>
</evidence>
<dbReference type="Pfam" id="PF00096">
    <property type="entry name" value="zf-C2H2"/>
    <property type="match status" value="1"/>
</dbReference>
<dbReference type="GO" id="GO:0045944">
    <property type="term" value="P:positive regulation of transcription by RNA polymerase II"/>
    <property type="evidence" value="ECO:0007669"/>
    <property type="project" value="UniProtKB-ARBA"/>
</dbReference>
<gene>
    <name evidence="8" type="ORF">AURDEDRAFT_114298</name>
</gene>
<dbReference type="GO" id="GO:0008270">
    <property type="term" value="F:zinc ion binding"/>
    <property type="evidence" value="ECO:0007669"/>
    <property type="project" value="UniProtKB-KW"/>
</dbReference>
<protein>
    <recommendedName>
        <fullName evidence="7">C2H2-type domain-containing protein</fullName>
    </recommendedName>
</protein>
<proteinExistence type="predicted"/>
<dbReference type="InterPro" id="IPR036236">
    <property type="entry name" value="Znf_C2H2_sf"/>
</dbReference>
<evidence type="ECO:0000256" key="3">
    <source>
        <dbReference type="ARBA" id="ARBA00022771"/>
    </source>
</evidence>
<reference evidence="9" key="1">
    <citation type="journal article" date="2012" name="Science">
        <title>The Paleozoic origin of enzymatic lignin decomposition reconstructed from 31 fungal genomes.</title>
        <authorList>
            <person name="Floudas D."/>
            <person name="Binder M."/>
            <person name="Riley R."/>
            <person name="Barry K."/>
            <person name="Blanchette R.A."/>
            <person name="Henrissat B."/>
            <person name="Martinez A.T."/>
            <person name="Otillar R."/>
            <person name="Spatafora J.W."/>
            <person name="Yadav J.S."/>
            <person name="Aerts A."/>
            <person name="Benoit I."/>
            <person name="Boyd A."/>
            <person name="Carlson A."/>
            <person name="Copeland A."/>
            <person name="Coutinho P.M."/>
            <person name="de Vries R.P."/>
            <person name="Ferreira P."/>
            <person name="Findley K."/>
            <person name="Foster B."/>
            <person name="Gaskell J."/>
            <person name="Glotzer D."/>
            <person name="Gorecki P."/>
            <person name="Heitman J."/>
            <person name="Hesse C."/>
            <person name="Hori C."/>
            <person name="Igarashi K."/>
            <person name="Jurgens J.A."/>
            <person name="Kallen N."/>
            <person name="Kersten P."/>
            <person name="Kohler A."/>
            <person name="Kuees U."/>
            <person name="Kumar T.K.A."/>
            <person name="Kuo A."/>
            <person name="LaButti K."/>
            <person name="Larrondo L.F."/>
            <person name="Lindquist E."/>
            <person name="Ling A."/>
            <person name="Lombard V."/>
            <person name="Lucas S."/>
            <person name="Lundell T."/>
            <person name="Martin R."/>
            <person name="McLaughlin D.J."/>
            <person name="Morgenstern I."/>
            <person name="Morin E."/>
            <person name="Murat C."/>
            <person name="Nagy L.G."/>
            <person name="Nolan M."/>
            <person name="Ohm R.A."/>
            <person name="Patyshakuliyeva A."/>
            <person name="Rokas A."/>
            <person name="Ruiz-Duenas F.J."/>
            <person name="Sabat G."/>
            <person name="Salamov A."/>
            <person name="Samejima M."/>
            <person name="Schmutz J."/>
            <person name="Slot J.C."/>
            <person name="St John F."/>
            <person name="Stenlid J."/>
            <person name="Sun H."/>
            <person name="Sun S."/>
            <person name="Syed K."/>
            <person name="Tsang A."/>
            <person name="Wiebenga A."/>
            <person name="Young D."/>
            <person name="Pisabarro A."/>
            <person name="Eastwood D.C."/>
            <person name="Martin F."/>
            <person name="Cullen D."/>
            <person name="Grigoriev I.V."/>
            <person name="Hibbett D.S."/>
        </authorList>
    </citation>
    <scope>NUCLEOTIDE SEQUENCE [LARGE SCALE GENOMIC DNA]</scope>
    <source>
        <strain evidence="9">TFB10046</strain>
    </source>
</reference>
<dbReference type="PANTHER" id="PTHR19818">
    <property type="entry name" value="ZINC FINGER PROTEIN ZIC AND GLI"/>
    <property type="match status" value="1"/>
</dbReference>
<sequence>MNSPGTRADHLRAHAGYRPYTCPNVGCDAAFVRKRDLKPHTTKLCLGRSSASRRKLAVDAAPASETEVVTDDSVPAFEPLRCLWVGCQNAFSGDVVGAAQLAEHLFDHIPEDVLVLSCQWEKCVFRSKTNVKRHLRVHLPKWFKPFICTECGEAFNVESSLTRHRKAEQIFLESKRKRLAEDAEEQSKRLRLWSAPDEAMDEIVIDPSLFSPAEAFSLQLSTPCSSSSTAVSLQLTLASPPPPLPAASPALSPSQPSLDEKIPVDAPEELATKKTPTVDELIIANRMLRERLWKAERFIEKVQAENEKLREVVKQYPQAMENETNFTPSNLYASNTGGGHSRGVEAAVLVGSRNGNQVEDEEDKDWVLSR</sequence>
<dbReference type="PANTHER" id="PTHR19818:SF139">
    <property type="entry name" value="PAIR-RULE PROTEIN ODD-PAIRED"/>
    <property type="match status" value="1"/>
</dbReference>
<dbReference type="OrthoDB" id="6077919at2759"/>
<dbReference type="GO" id="GO:0000981">
    <property type="term" value="F:DNA-binding transcription factor activity, RNA polymerase II-specific"/>
    <property type="evidence" value="ECO:0007669"/>
    <property type="project" value="TreeGrafter"/>
</dbReference>
<keyword evidence="4" id="KW-0862">Zinc</keyword>
<evidence type="ECO:0000256" key="1">
    <source>
        <dbReference type="ARBA" id="ARBA00022723"/>
    </source>
</evidence>
<evidence type="ECO:0000313" key="8">
    <source>
        <dbReference type="EMBL" id="EJD44568.1"/>
    </source>
</evidence>
<organism evidence="8 9">
    <name type="scientific">Auricularia subglabra (strain TFB-10046 / SS5)</name>
    <name type="common">White-rot fungus</name>
    <name type="synonym">Auricularia delicata (strain TFB10046)</name>
    <dbReference type="NCBI Taxonomy" id="717982"/>
    <lineage>
        <taxon>Eukaryota</taxon>
        <taxon>Fungi</taxon>
        <taxon>Dikarya</taxon>
        <taxon>Basidiomycota</taxon>
        <taxon>Agaricomycotina</taxon>
        <taxon>Agaricomycetes</taxon>
        <taxon>Auriculariales</taxon>
        <taxon>Auriculariaceae</taxon>
        <taxon>Auricularia</taxon>
    </lineage>
</organism>
<feature type="compositionally biased region" description="Low complexity" evidence="6">
    <location>
        <begin position="247"/>
        <end position="257"/>
    </location>
</feature>
<keyword evidence="2" id="KW-0677">Repeat</keyword>
<evidence type="ECO:0000259" key="7">
    <source>
        <dbReference type="PROSITE" id="PS50157"/>
    </source>
</evidence>
<dbReference type="EMBL" id="JH687770">
    <property type="protein sequence ID" value="EJD44568.1"/>
    <property type="molecule type" value="Genomic_DNA"/>
</dbReference>
<dbReference type="PROSITE" id="PS50157">
    <property type="entry name" value="ZINC_FINGER_C2H2_2"/>
    <property type="match status" value="1"/>
</dbReference>
<dbReference type="InParanoid" id="J0LKM7"/>
<dbReference type="GO" id="GO:0000978">
    <property type="term" value="F:RNA polymerase II cis-regulatory region sequence-specific DNA binding"/>
    <property type="evidence" value="ECO:0007669"/>
    <property type="project" value="TreeGrafter"/>
</dbReference>
<accession>J0LKM7</accession>
<keyword evidence="3 5" id="KW-0863">Zinc-finger</keyword>
<dbReference type="InterPro" id="IPR050329">
    <property type="entry name" value="GLI_C2H2-zinc-finger"/>
</dbReference>
<feature type="region of interest" description="Disordered" evidence="6">
    <location>
        <begin position="241"/>
        <end position="261"/>
    </location>
</feature>
<dbReference type="GO" id="GO:0005634">
    <property type="term" value="C:nucleus"/>
    <property type="evidence" value="ECO:0007669"/>
    <property type="project" value="UniProtKB-ARBA"/>
</dbReference>
<evidence type="ECO:0000256" key="5">
    <source>
        <dbReference type="PROSITE-ProRule" id="PRU00042"/>
    </source>
</evidence>
<dbReference type="KEGG" id="adl:AURDEDRAFT_114298"/>
<keyword evidence="1" id="KW-0479">Metal-binding</keyword>
<evidence type="ECO:0000313" key="9">
    <source>
        <dbReference type="Proteomes" id="UP000006514"/>
    </source>
</evidence>
<feature type="domain" description="C2H2-type" evidence="7">
    <location>
        <begin position="146"/>
        <end position="178"/>
    </location>
</feature>
<keyword evidence="9" id="KW-1185">Reference proteome</keyword>
<dbReference type="Proteomes" id="UP000006514">
    <property type="component" value="Unassembled WGS sequence"/>
</dbReference>
<name>J0LKM7_AURST</name>
<dbReference type="eggNOG" id="KOG1721">
    <property type="taxonomic scope" value="Eukaryota"/>
</dbReference>
<feature type="region of interest" description="Disordered" evidence="6">
    <location>
        <begin position="351"/>
        <end position="370"/>
    </location>
</feature>
<dbReference type="FunFam" id="3.30.160.60:FF:000446">
    <property type="entry name" value="Zinc finger protein"/>
    <property type="match status" value="1"/>
</dbReference>
<dbReference type="Gene3D" id="3.30.160.60">
    <property type="entry name" value="Classic Zinc Finger"/>
    <property type="match status" value="2"/>
</dbReference>
<evidence type="ECO:0000256" key="6">
    <source>
        <dbReference type="SAM" id="MobiDB-lite"/>
    </source>
</evidence>
<dbReference type="InterPro" id="IPR013087">
    <property type="entry name" value="Znf_C2H2_type"/>
</dbReference>
<dbReference type="SMART" id="SM00355">
    <property type="entry name" value="ZnF_C2H2"/>
    <property type="match status" value="4"/>
</dbReference>
<evidence type="ECO:0000256" key="2">
    <source>
        <dbReference type="ARBA" id="ARBA00022737"/>
    </source>
</evidence>
<dbReference type="AlphaFoldDB" id="J0LKM7"/>
<dbReference type="SUPFAM" id="SSF57667">
    <property type="entry name" value="beta-beta-alpha zinc fingers"/>
    <property type="match status" value="2"/>
</dbReference>